<name>A0A6A6D7N7_9PEZI</name>
<accession>A0A6A6D7N7</accession>
<gene>
    <name evidence="1" type="ORF">K469DRAFT_611899</name>
</gene>
<dbReference type="OrthoDB" id="5326346at2759"/>
<dbReference type="AlphaFoldDB" id="A0A6A6D7N7"/>
<keyword evidence="2" id="KW-1185">Reference proteome</keyword>
<sequence length="80" mass="9196">LHDLLNEYRNTNYCCLSGNYLFKCGSILYSALIKEINSLKLLVPYPAAPFSGTSFWEIYLKVHNIKSPMWCNLGLGRYKS</sequence>
<evidence type="ECO:0000313" key="1">
    <source>
        <dbReference type="EMBL" id="KAF2175093.1"/>
    </source>
</evidence>
<dbReference type="Proteomes" id="UP000800200">
    <property type="component" value="Unassembled WGS sequence"/>
</dbReference>
<organism evidence="1 2">
    <name type="scientific">Zopfia rhizophila CBS 207.26</name>
    <dbReference type="NCBI Taxonomy" id="1314779"/>
    <lineage>
        <taxon>Eukaryota</taxon>
        <taxon>Fungi</taxon>
        <taxon>Dikarya</taxon>
        <taxon>Ascomycota</taxon>
        <taxon>Pezizomycotina</taxon>
        <taxon>Dothideomycetes</taxon>
        <taxon>Dothideomycetes incertae sedis</taxon>
        <taxon>Zopfiaceae</taxon>
        <taxon>Zopfia</taxon>
    </lineage>
</organism>
<feature type="non-terminal residue" evidence="1">
    <location>
        <position position="1"/>
    </location>
</feature>
<dbReference type="EMBL" id="ML994746">
    <property type="protein sequence ID" value="KAF2175093.1"/>
    <property type="molecule type" value="Genomic_DNA"/>
</dbReference>
<protein>
    <submittedName>
        <fullName evidence="1">Uncharacterized protein</fullName>
    </submittedName>
</protein>
<evidence type="ECO:0000313" key="2">
    <source>
        <dbReference type="Proteomes" id="UP000800200"/>
    </source>
</evidence>
<proteinExistence type="predicted"/>
<reference evidence="1" key="1">
    <citation type="journal article" date="2020" name="Stud. Mycol.">
        <title>101 Dothideomycetes genomes: a test case for predicting lifestyles and emergence of pathogens.</title>
        <authorList>
            <person name="Haridas S."/>
            <person name="Albert R."/>
            <person name="Binder M."/>
            <person name="Bloem J."/>
            <person name="Labutti K."/>
            <person name="Salamov A."/>
            <person name="Andreopoulos B."/>
            <person name="Baker S."/>
            <person name="Barry K."/>
            <person name="Bills G."/>
            <person name="Bluhm B."/>
            <person name="Cannon C."/>
            <person name="Castanera R."/>
            <person name="Culley D."/>
            <person name="Daum C."/>
            <person name="Ezra D."/>
            <person name="Gonzalez J."/>
            <person name="Henrissat B."/>
            <person name="Kuo A."/>
            <person name="Liang C."/>
            <person name="Lipzen A."/>
            <person name="Lutzoni F."/>
            <person name="Magnuson J."/>
            <person name="Mondo S."/>
            <person name="Nolan M."/>
            <person name="Ohm R."/>
            <person name="Pangilinan J."/>
            <person name="Park H.-J."/>
            <person name="Ramirez L."/>
            <person name="Alfaro M."/>
            <person name="Sun H."/>
            <person name="Tritt A."/>
            <person name="Yoshinaga Y."/>
            <person name="Zwiers L.-H."/>
            <person name="Turgeon B."/>
            <person name="Goodwin S."/>
            <person name="Spatafora J."/>
            <person name="Crous P."/>
            <person name="Grigoriev I."/>
        </authorList>
    </citation>
    <scope>NUCLEOTIDE SEQUENCE</scope>
    <source>
        <strain evidence="1">CBS 207.26</strain>
    </source>
</reference>